<keyword evidence="1" id="KW-0472">Membrane</keyword>
<gene>
    <name evidence="2" type="ORF">HMPREF1076_01528</name>
</gene>
<feature type="transmembrane region" description="Helical" evidence="1">
    <location>
        <begin position="153"/>
        <end position="177"/>
    </location>
</feature>
<feature type="transmembrane region" description="Helical" evidence="1">
    <location>
        <begin position="115"/>
        <end position="141"/>
    </location>
</feature>
<dbReference type="RefSeq" id="WP_007652846.1">
    <property type="nucleotide sequence ID" value="NZ_JH976472.1"/>
</dbReference>
<dbReference type="HOGENOM" id="CLU_059692_2_0_10"/>
<comment type="caution">
    <text evidence="2">The sequence shown here is derived from an EMBL/GenBank/DDBJ whole genome shotgun (WGS) entry which is preliminary data.</text>
</comment>
<proteinExistence type="predicted"/>
<dbReference type="AlphaFoldDB" id="K5ZKZ2"/>
<dbReference type="Proteomes" id="UP000006330">
    <property type="component" value="Unassembled WGS sequence"/>
</dbReference>
<protein>
    <recommendedName>
        <fullName evidence="4">EpsG family protein</fullName>
    </recommendedName>
</protein>
<accession>K5ZKZ2</accession>
<dbReference type="Pfam" id="PF14897">
    <property type="entry name" value="EpsG"/>
    <property type="match status" value="1"/>
</dbReference>
<feature type="transmembrane region" description="Helical" evidence="1">
    <location>
        <begin position="62"/>
        <end position="80"/>
    </location>
</feature>
<keyword evidence="1" id="KW-1133">Transmembrane helix</keyword>
<reference evidence="2 3" key="1">
    <citation type="submission" date="2012-02" db="EMBL/GenBank/DDBJ databases">
        <title>The Genome Sequence of Parabacteroides goldsteinii CL02T12C30.</title>
        <authorList>
            <consortium name="The Broad Institute Genome Sequencing Platform"/>
            <person name="Earl A."/>
            <person name="Ward D."/>
            <person name="Feldgarden M."/>
            <person name="Gevers D."/>
            <person name="Zitomersky N.L."/>
            <person name="Coyne M.J."/>
            <person name="Comstock L.E."/>
            <person name="Young S.K."/>
            <person name="Zeng Q."/>
            <person name="Gargeya S."/>
            <person name="Fitzgerald M."/>
            <person name="Haas B."/>
            <person name="Abouelleil A."/>
            <person name="Alvarado L."/>
            <person name="Arachchi H.M."/>
            <person name="Berlin A."/>
            <person name="Chapman S.B."/>
            <person name="Gearin G."/>
            <person name="Goldberg J."/>
            <person name="Griggs A."/>
            <person name="Gujja S."/>
            <person name="Hansen M."/>
            <person name="Heiman D."/>
            <person name="Howarth C."/>
            <person name="Larimer J."/>
            <person name="Lui A."/>
            <person name="MacDonald P.J.P."/>
            <person name="McCowen C."/>
            <person name="Montmayeur A."/>
            <person name="Murphy C."/>
            <person name="Neiman D."/>
            <person name="Pearson M."/>
            <person name="Priest M."/>
            <person name="Roberts A."/>
            <person name="Saif S."/>
            <person name="Shea T."/>
            <person name="Sisk P."/>
            <person name="Stolte C."/>
            <person name="Sykes S."/>
            <person name="Wortman J."/>
            <person name="Nusbaum C."/>
            <person name="Birren B."/>
        </authorList>
    </citation>
    <scope>NUCLEOTIDE SEQUENCE [LARGE SCALE GENOMIC DNA]</scope>
    <source>
        <strain evidence="2 3">CL02T12C30</strain>
    </source>
</reference>
<dbReference type="EMBL" id="AGZO01000014">
    <property type="protein sequence ID" value="EKN16394.1"/>
    <property type="molecule type" value="Genomic_DNA"/>
</dbReference>
<feature type="transmembrane region" description="Helical" evidence="1">
    <location>
        <begin position="184"/>
        <end position="203"/>
    </location>
</feature>
<evidence type="ECO:0008006" key="4">
    <source>
        <dbReference type="Google" id="ProtNLM"/>
    </source>
</evidence>
<feature type="transmembrane region" description="Helical" evidence="1">
    <location>
        <begin position="86"/>
        <end position="103"/>
    </location>
</feature>
<feature type="transmembrane region" description="Helical" evidence="1">
    <location>
        <begin position="270"/>
        <end position="288"/>
    </location>
</feature>
<dbReference type="InterPro" id="IPR049458">
    <property type="entry name" value="EpsG-like"/>
</dbReference>
<keyword evidence="1" id="KW-0812">Transmembrane</keyword>
<organism evidence="2 3">
    <name type="scientific">Parabacteroides goldsteinii CL02T12C30</name>
    <dbReference type="NCBI Taxonomy" id="999418"/>
    <lineage>
        <taxon>Bacteria</taxon>
        <taxon>Pseudomonadati</taxon>
        <taxon>Bacteroidota</taxon>
        <taxon>Bacteroidia</taxon>
        <taxon>Bacteroidales</taxon>
        <taxon>Tannerellaceae</taxon>
        <taxon>Parabacteroides</taxon>
    </lineage>
</organism>
<evidence type="ECO:0000256" key="1">
    <source>
        <dbReference type="SAM" id="Phobius"/>
    </source>
</evidence>
<feature type="transmembrane region" description="Helical" evidence="1">
    <location>
        <begin position="300"/>
        <end position="320"/>
    </location>
</feature>
<sequence length="336" mass="39270">MLFYCVFLFLIGLCLSAYHKTNLSIYNKLLICIIILVAICRYNVGYDYKTYYNLIANESHELIWLLFSPLSALIAEIAIYYHSPQLLFIIFGIPTYVLIFLTFKKYSSRYALSVLMFLCLDYFGSLSTIRQALAVAITFYAFQYVKEKKFLKYSLFIALASLFHASAIIAIIIYWLPRFQFNKLIIGCIIGYMLKAVAFDSMQKLGIYDNYLTEDSHIEGGKFTQLIIYGIYAFCVYTWVNQNKRCSRDYVNIITVGIMMYLIFGPHLGARVGLYFIIFIYLLLPNLIDRLSVRSRNLCTAIWSYIFVLYFMLYLCMPFIKGNNSFYIPYKVFFLS</sequence>
<evidence type="ECO:0000313" key="2">
    <source>
        <dbReference type="EMBL" id="EKN16394.1"/>
    </source>
</evidence>
<name>K5ZKZ2_9BACT</name>
<feature type="transmembrane region" description="Helical" evidence="1">
    <location>
        <begin position="223"/>
        <end position="240"/>
    </location>
</feature>
<feature type="transmembrane region" description="Helical" evidence="1">
    <location>
        <begin position="26"/>
        <end position="42"/>
    </location>
</feature>
<evidence type="ECO:0000313" key="3">
    <source>
        <dbReference type="Proteomes" id="UP000006330"/>
    </source>
</evidence>